<dbReference type="OrthoDB" id="417988at2"/>
<name>A0A2Z2NP01_9GAMM</name>
<evidence type="ECO:0000313" key="3">
    <source>
        <dbReference type="Proteomes" id="UP000250079"/>
    </source>
</evidence>
<evidence type="ECO:0000313" key="2">
    <source>
        <dbReference type="EMBL" id="ASJ71398.1"/>
    </source>
</evidence>
<dbReference type="EMBL" id="CP018632">
    <property type="protein sequence ID" value="ASJ71398.1"/>
    <property type="molecule type" value="Genomic_DNA"/>
</dbReference>
<dbReference type="CDD" id="cd00882">
    <property type="entry name" value="Ras_like_GTPase"/>
    <property type="match status" value="1"/>
</dbReference>
<accession>A0A2Z2NP01</accession>
<keyword evidence="3" id="KW-1185">Reference proteome</keyword>
<dbReference type="InterPro" id="IPR027417">
    <property type="entry name" value="P-loop_NTPase"/>
</dbReference>
<proteinExistence type="predicted"/>
<dbReference type="KEGG" id="gai:IMCC3135_06455"/>
<evidence type="ECO:0000259" key="1">
    <source>
        <dbReference type="Pfam" id="PF01926"/>
    </source>
</evidence>
<dbReference type="SUPFAM" id="SSF52540">
    <property type="entry name" value="P-loop containing nucleoside triphosphate hydrolases"/>
    <property type="match status" value="1"/>
</dbReference>
<reference evidence="2 3" key="1">
    <citation type="submission" date="2016-12" db="EMBL/GenBank/DDBJ databases">
        <authorList>
            <person name="Song W.-J."/>
            <person name="Kurnit D.M."/>
        </authorList>
    </citation>
    <scope>NUCLEOTIDE SEQUENCE [LARGE SCALE GENOMIC DNA]</scope>
    <source>
        <strain evidence="2 3">IMCC3135</strain>
    </source>
</reference>
<dbReference type="Proteomes" id="UP000250079">
    <property type="component" value="Chromosome"/>
</dbReference>
<organism evidence="2 3">
    <name type="scientific">Granulosicoccus antarcticus IMCC3135</name>
    <dbReference type="NCBI Taxonomy" id="1192854"/>
    <lineage>
        <taxon>Bacteria</taxon>
        <taxon>Pseudomonadati</taxon>
        <taxon>Pseudomonadota</taxon>
        <taxon>Gammaproteobacteria</taxon>
        <taxon>Chromatiales</taxon>
        <taxon>Granulosicoccaceae</taxon>
        <taxon>Granulosicoccus</taxon>
    </lineage>
</organism>
<dbReference type="GO" id="GO:0005525">
    <property type="term" value="F:GTP binding"/>
    <property type="evidence" value="ECO:0007669"/>
    <property type="project" value="InterPro"/>
</dbReference>
<protein>
    <recommendedName>
        <fullName evidence="1">G domain-containing protein</fullName>
    </recommendedName>
</protein>
<dbReference type="Gene3D" id="3.40.50.300">
    <property type="entry name" value="P-loop containing nucleotide triphosphate hydrolases"/>
    <property type="match status" value="1"/>
</dbReference>
<dbReference type="Pfam" id="PF01926">
    <property type="entry name" value="MMR_HSR1"/>
    <property type="match status" value="1"/>
</dbReference>
<gene>
    <name evidence="2" type="ORF">IMCC3135_06455</name>
</gene>
<dbReference type="AlphaFoldDB" id="A0A2Z2NP01"/>
<dbReference type="InterPro" id="IPR006073">
    <property type="entry name" value="GTP-bd"/>
</dbReference>
<dbReference type="RefSeq" id="WP_088916841.1">
    <property type="nucleotide sequence ID" value="NZ_CP018632.1"/>
</dbReference>
<sequence>MSTLPGWRRWFQALVQPEPSPALEAALSRHRDTLPVLWLLGKTGAGKTSIIQRLTGDSRAEIGNGFEPCTQSSQHYDHPKDAPVMRFLDTRGLGEAHYDPTVDLAAAKGGSHALLVLTRVDDPTQSDIVQALHSLALAADDLAVLHIHTALHTLAADDLERSITFNTQQIATALQGSPTTVRIDFTDPDDGFEDPDVGLNQLRDAITNLVPELARVLMRRDSRDQEETLFLAQRREITGYASAAAAVDLMPAVGLIAVPSLQGKMLHALAGRYDIDWDRRIATEFIAAMGSGFLYRYALSLGGRQLAKFIPVYGQSAGAAAAASISFASTYALGRAACLYLYRRKHNQSLDPEQLRDAFVNAFKEQKNG</sequence>
<feature type="domain" description="G" evidence="1">
    <location>
        <begin position="39"/>
        <end position="121"/>
    </location>
</feature>